<dbReference type="InterPro" id="IPR014720">
    <property type="entry name" value="dsRBD_dom"/>
</dbReference>
<dbReference type="HAMAP" id="MF_00104">
    <property type="entry name" value="RNase_III"/>
    <property type="match status" value="1"/>
</dbReference>
<evidence type="ECO:0000256" key="3">
    <source>
        <dbReference type="ARBA" id="ARBA00010183"/>
    </source>
</evidence>
<dbReference type="PANTHER" id="PTHR11207">
    <property type="entry name" value="RIBONUCLEASE III"/>
    <property type="match status" value="1"/>
</dbReference>
<evidence type="ECO:0000256" key="4">
    <source>
        <dbReference type="ARBA" id="ARBA00011738"/>
    </source>
</evidence>
<dbReference type="NCBIfam" id="TIGR02191">
    <property type="entry name" value="RNaseIII"/>
    <property type="match status" value="1"/>
</dbReference>
<evidence type="ECO:0000256" key="11">
    <source>
        <dbReference type="ARBA" id="ARBA00022759"/>
    </source>
</evidence>
<evidence type="ECO:0000256" key="14">
    <source>
        <dbReference type="ARBA" id="ARBA00022884"/>
    </source>
</evidence>
<evidence type="ECO:0000256" key="10">
    <source>
        <dbReference type="ARBA" id="ARBA00022723"/>
    </source>
</evidence>
<dbReference type="RefSeq" id="WP_012991140.1">
    <property type="nucleotide sequence ID" value="NC_013894.1"/>
</dbReference>
<dbReference type="GO" id="GO:0006364">
    <property type="term" value="P:rRNA processing"/>
    <property type="evidence" value="ECO:0007669"/>
    <property type="project" value="UniProtKB-UniRule"/>
</dbReference>
<feature type="active site" evidence="15">
    <location>
        <position position="118"/>
    </location>
</feature>
<keyword evidence="14 15" id="KW-0694">RNA-binding</keyword>
<dbReference type="CDD" id="cd00593">
    <property type="entry name" value="RIBOc"/>
    <property type="match status" value="1"/>
</dbReference>
<dbReference type="GO" id="GO:0006397">
    <property type="term" value="P:mRNA processing"/>
    <property type="evidence" value="ECO:0007669"/>
    <property type="project" value="UniProtKB-UniRule"/>
</dbReference>
<dbReference type="GO" id="GO:0010468">
    <property type="term" value="P:regulation of gene expression"/>
    <property type="evidence" value="ECO:0007669"/>
    <property type="project" value="TreeGrafter"/>
</dbReference>
<dbReference type="OrthoDB" id="9805026at2"/>
<dbReference type="FunFam" id="3.30.160.20:FF:000003">
    <property type="entry name" value="Ribonuclease 3"/>
    <property type="match status" value="1"/>
</dbReference>
<keyword evidence="5 15" id="KW-0963">Cytoplasm</keyword>
<feature type="binding site" evidence="15">
    <location>
        <position position="46"/>
    </location>
    <ligand>
        <name>Mg(2+)</name>
        <dbReference type="ChEBI" id="CHEBI:18420"/>
    </ligand>
</feature>
<dbReference type="PROSITE" id="PS50137">
    <property type="entry name" value="DS_RBD"/>
    <property type="match status" value="1"/>
</dbReference>
<evidence type="ECO:0000256" key="6">
    <source>
        <dbReference type="ARBA" id="ARBA00022552"/>
    </source>
</evidence>
<dbReference type="Pfam" id="PF00035">
    <property type="entry name" value="dsrm"/>
    <property type="match status" value="1"/>
</dbReference>
<organism evidence="18 19">
    <name type="scientific">Thermocrinis albus (strain DSM 14484 / JCM 11386 / HI 11/12)</name>
    <dbReference type="NCBI Taxonomy" id="638303"/>
    <lineage>
        <taxon>Bacteria</taxon>
        <taxon>Pseudomonadati</taxon>
        <taxon>Aquificota</taxon>
        <taxon>Aquificia</taxon>
        <taxon>Aquificales</taxon>
        <taxon>Aquificaceae</taxon>
        <taxon>Thermocrinis</taxon>
    </lineage>
</organism>
<dbReference type="Gene3D" id="3.30.160.20">
    <property type="match status" value="1"/>
</dbReference>
<keyword evidence="6 15" id="KW-0698">rRNA processing</keyword>
<dbReference type="GO" id="GO:0004525">
    <property type="term" value="F:ribonuclease III activity"/>
    <property type="evidence" value="ECO:0007669"/>
    <property type="project" value="UniProtKB-UniRule"/>
</dbReference>
<dbReference type="EMBL" id="CP001931">
    <property type="protein sequence ID" value="ADC88733.1"/>
    <property type="molecule type" value="Genomic_DNA"/>
</dbReference>
<comment type="function">
    <text evidence="15">Digests double-stranded RNA. Involved in the processing of primary rRNA transcript to yield the immediate precursors to the large and small rRNAs (23S and 16S). Processes some mRNAs, and tRNAs when they are encoded in the rRNA operon. Processes pre-crRNA and tracrRNA of type II CRISPR loci if present in the organism.</text>
</comment>
<comment type="subunit">
    <text evidence="4 15">Homodimer.</text>
</comment>
<dbReference type="GO" id="GO:0005737">
    <property type="term" value="C:cytoplasm"/>
    <property type="evidence" value="ECO:0007669"/>
    <property type="project" value="UniProtKB-SubCell"/>
</dbReference>
<dbReference type="Gene3D" id="1.10.1520.10">
    <property type="entry name" value="Ribonuclease III domain"/>
    <property type="match status" value="1"/>
</dbReference>
<evidence type="ECO:0000256" key="2">
    <source>
        <dbReference type="ARBA" id="ARBA00004496"/>
    </source>
</evidence>
<evidence type="ECO:0000313" key="19">
    <source>
        <dbReference type="Proteomes" id="UP000002043"/>
    </source>
</evidence>
<comment type="subcellular location">
    <subcellularLocation>
        <location evidence="2 15">Cytoplasm</location>
    </subcellularLocation>
</comment>
<feature type="domain" description="DRBM" evidence="16">
    <location>
        <begin position="159"/>
        <end position="227"/>
    </location>
</feature>
<dbReference type="SUPFAM" id="SSF54768">
    <property type="entry name" value="dsRNA-binding domain-like"/>
    <property type="match status" value="1"/>
</dbReference>
<dbReference type="InterPro" id="IPR036389">
    <property type="entry name" value="RNase_III_sf"/>
</dbReference>
<dbReference type="STRING" id="638303.Thal_0096"/>
<feature type="domain" description="RNase III" evidence="17">
    <location>
        <begin position="9"/>
        <end position="129"/>
    </location>
</feature>
<keyword evidence="13 15" id="KW-0460">Magnesium</keyword>
<evidence type="ECO:0000256" key="12">
    <source>
        <dbReference type="ARBA" id="ARBA00022801"/>
    </source>
</evidence>
<dbReference type="InterPro" id="IPR000999">
    <property type="entry name" value="RNase_III_dom"/>
</dbReference>
<comment type="similarity">
    <text evidence="3">Belongs to the ribonuclease III family.</text>
</comment>
<evidence type="ECO:0000256" key="5">
    <source>
        <dbReference type="ARBA" id="ARBA00022490"/>
    </source>
</evidence>
<dbReference type="GO" id="GO:0019843">
    <property type="term" value="F:rRNA binding"/>
    <property type="evidence" value="ECO:0007669"/>
    <property type="project" value="UniProtKB-KW"/>
</dbReference>
<protein>
    <recommendedName>
        <fullName evidence="15">Ribonuclease 3</fullName>
        <ecNumber evidence="15">3.1.26.3</ecNumber>
    </recommendedName>
    <alternativeName>
        <fullName evidence="15">Ribonuclease III</fullName>
        <shortName evidence="15">RNase III</shortName>
    </alternativeName>
</protein>
<dbReference type="Pfam" id="PF14622">
    <property type="entry name" value="Ribonucleas_3_3"/>
    <property type="match status" value="1"/>
</dbReference>
<dbReference type="PROSITE" id="PS50142">
    <property type="entry name" value="RNASE_3_2"/>
    <property type="match status" value="1"/>
</dbReference>
<keyword evidence="7 15" id="KW-0507">mRNA processing</keyword>
<feature type="binding site" evidence="15">
    <location>
        <position position="115"/>
    </location>
    <ligand>
        <name>Mg(2+)</name>
        <dbReference type="ChEBI" id="CHEBI:18420"/>
    </ligand>
</feature>
<dbReference type="FunFam" id="1.10.1520.10:FF:000001">
    <property type="entry name" value="Ribonuclease 3"/>
    <property type="match status" value="1"/>
</dbReference>
<keyword evidence="9 15" id="KW-0540">Nuclease</keyword>
<evidence type="ECO:0000313" key="18">
    <source>
        <dbReference type="EMBL" id="ADC88733.1"/>
    </source>
</evidence>
<sequence length="237" mass="27092">MRASFSESSKVIEKVLGYSFRDPSLLEEALTHRSVAVGRRSYEVLEFLGDALINLFVVDLLLQNFPQSREGQLAIMKAFFVSEDFLSQLSQELGLESLIKMERRRKNISSSILADVFEALWGAIYMDTGRDLNTTRDLFFKNYGERILQVVKEGSYRKDYKTLLQELTQHLWKTRPTYRLIGTEGPHHNRIFEVECQVGSYRAVGKGKSKKEAEQESAKKLYELILSSEGSADQTCG</sequence>
<dbReference type="EC" id="3.1.26.3" evidence="15"/>
<evidence type="ECO:0000256" key="15">
    <source>
        <dbReference type="HAMAP-Rule" id="MF_00104"/>
    </source>
</evidence>
<dbReference type="Proteomes" id="UP000002043">
    <property type="component" value="Chromosome"/>
</dbReference>
<gene>
    <name evidence="15" type="primary">rnc</name>
    <name evidence="18" type="ordered locus">Thal_0096</name>
</gene>
<dbReference type="HOGENOM" id="CLU_000907_1_3_0"/>
<evidence type="ECO:0000256" key="1">
    <source>
        <dbReference type="ARBA" id="ARBA00000109"/>
    </source>
</evidence>
<comment type="cofactor">
    <cofactor evidence="15">
        <name>Mg(2+)</name>
        <dbReference type="ChEBI" id="CHEBI:18420"/>
    </cofactor>
</comment>
<name>D3SNJ6_THEAH</name>
<dbReference type="AlphaFoldDB" id="D3SNJ6"/>
<dbReference type="GO" id="GO:0046872">
    <property type="term" value="F:metal ion binding"/>
    <property type="evidence" value="ECO:0007669"/>
    <property type="project" value="UniProtKB-KW"/>
</dbReference>
<dbReference type="SUPFAM" id="SSF69065">
    <property type="entry name" value="RNase III domain-like"/>
    <property type="match status" value="1"/>
</dbReference>
<proteinExistence type="inferred from homology"/>
<dbReference type="SMART" id="SM00535">
    <property type="entry name" value="RIBOc"/>
    <property type="match status" value="1"/>
</dbReference>
<keyword evidence="8 15" id="KW-0819">tRNA processing</keyword>
<keyword evidence="10 15" id="KW-0479">Metal-binding</keyword>
<evidence type="ECO:0000256" key="7">
    <source>
        <dbReference type="ARBA" id="ARBA00022664"/>
    </source>
</evidence>
<dbReference type="eggNOG" id="COG0571">
    <property type="taxonomic scope" value="Bacteria"/>
</dbReference>
<keyword evidence="15" id="KW-0699">rRNA-binding</keyword>
<evidence type="ECO:0000256" key="9">
    <source>
        <dbReference type="ARBA" id="ARBA00022722"/>
    </source>
</evidence>
<keyword evidence="19" id="KW-1185">Reference proteome</keyword>
<evidence type="ECO:0000256" key="8">
    <source>
        <dbReference type="ARBA" id="ARBA00022694"/>
    </source>
</evidence>
<dbReference type="GO" id="GO:0008033">
    <property type="term" value="P:tRNA processing"/>
    <property type="evidence" value="ECO:0007669"/>
    <property type="project" value="UniProtKB-KW"/>
</dbReference>
<dbReference type="PANTHER" id="PTHR11207:SF0">
    <property type="entry name" value="RIBONUCLEASE 3"/>
    <property type="match status" value="1"/>
</dbReference>
<reference evidence="19" key="1">
    <citation type="journal article" date="2010" name="Stand. Genomic Sci.">
        <title>Complete genome sequence of Thermocrinis albus type strain (HI 11/12T).</title>
        <authorList>
            <person name="Wirth R."/>
            <person name="Sikorski J."/>
            <person name="Brambilla E."/>
            <person name="Misra M."/>
            <person name="Lapidus A."/>
            <person name="Copeland A."/>
            <person name="Nolan M."/>
            <person name="Lucas S."/>
            <person name="Chen F."/>
            <person name="Tice H."/>
            <person name="Cheng J.F."/>
            <person name="Han C."/>
            <person name="Detter J.C."/>
            <person name="Tapia R."/>
            <person name="Bruce D."/>
            <person name="Goodwin L."/>
            <person name="Pitluck S."/>
            <person name="Pati A."/>
            <person name="Anderson I."/>
            <person name="Ivanova N."/>
            <person name="Mavromatis K."/>
            <person name="Mikhailova N."/>
            <person name="Chen A."/>
            <person name="Palaniappan K."/>
            <person name="Bilek Y."/>
            <person name="Hader T."/>
            <person name="Land M."/>
            <person name="Hauser L."/>
            <person name="Chang Y.J."/>
            <person name="Jeffries C.D."/>
            <person name="Tindall B.J."/>
            <person name="Rohde M."/>
            <person name="Goker M."/>
            <person name="Bristow J."/>
            <person name="Eisen J.A."/>
            <person name="Markowitz V."/>
            <person name="Hugenholtz P."/>
            <person name="Kyrpides N.C."/>
            <person name="Klenk H.P."/>
        </authorList>
    </citation>
    <scope>NUCLEOTIDE SEQUENCE [LARGE SCALE GENOMIC DNA]</scope>
    <source>
        <strain evidence="19">DSM 14484 / JCM 11386 / HI 11/12</strain>
    </source>
</reference>
<dbReference type="GO" id="GO:0003725">
    <property type="term" value="F:double-stranded RNA binding"/>
    <property type="evidence" value="ECO:0007669"/>
    <property type="project" value="TreeGrafter"/>
</dbReference>
<feature type="binding site" evidence="15">
    <location>
        <position position="118"/>
    </location>
    <ligand>
        <name>Mg(2+)</name>
        <dbReference type="ChEBI" id="CHEBI:18420"/>
    </ligand>
</feature>
<dbReference type="GO" id="GO:0042802">
    <property type="term" value="F:identical protein binding"/>
    <property type="evidence" value="ECO:0007669"/>
    <property type="project" value="UniProtKB-ARBA"/>
</dbReference>
<evidence type="ECO:0000256" key="13">
    <source>
        <dbReference type="ARBA" id="ARBA00022842"/>
    </source>
</evidence>
<dbReference type="SMART" id="SM00358">
    <property type="entry name" value="DSRM"/>
    <property type="match status" value="1"/>
</dbReference>
<dbReference type="InterPro" id="IPR011907">
    <property type="entry name" value="RNase_III"/>
</dbReference>
<accession>D3SNJ6</accession>
<evidence type="ECO:0000259" key="17">
    <source>
        <dbReference type="PROSITE" id="PS50142"/>
    </source>
</evidence>
<keyword evidence="11 15" id="KW-0255">Endonuclease</keyword>
<feature type="active site" evidence="15">
    <location>
        <position position="50"/>
    </location>
</feature>
<dbReference type="KEGG" id="tal:Thal_0096"/>
<evidence type="ECO:0000259" key="16">
    <source>
        <dbReference type="PROSITE" id="PS50137"/>
    </source>
</evidence>
<dbReference type="CDD" id="cd10845">
    <property type="entry name" value="DSRM_RNAse_III_family"/>
    <property type="match status" value="1"/>
</dbReference>
<comment type="catalytic activity">
    <reaction evidence="1 15">
        <text>Endonucleolytic cleavage to 5'-phosphomonoester.</text>
        <dbReference type="EC" id="3.1.26.3"/>
    </reaction>
</comment>
<keyword evidence="12 15" id="KW-0378">Hydrolase</keyword>